<sequence length="275" mass="31505">MGLPPEILRMDKHSQEIYREALAAGKEKVYNIHLMVVGHLGVGKTTLTKRIFGEKAVESPHVPTKGIEPHVNIVSRHAASKSKNSKNDVSQDKENNIQNLVTNTEQDLKDDIRQEGDLAYFVRNCGTMKHLEKIFCYVTVLDFAGQFVFYTTHQTFMSWRTIYLLVTDMSKSLDDLVKGDISSLNMESSIKGREGQKKDEYFDGVRRILKDRPQRFLLKGSIAISNIGPDADIKLLKEKIFELAEKQDYWGEEILGRWLVLEQKLMEFKRKGVKA</sequence>
<dbReference type="SUPFAM" id="SSF52540">
    <property type="entry name" value="P-loop containing nucleoside triphosphate hydrolases"/>
    <property type="match status" value="1"/>
</dbReference>
<comment type="caution">
    <text evidence="2">The sequence shown here is derived from an EMBL/GenBank/DDBJ whole genome shotgun (WGS) entry which is preliminary data.</text>
</comment>
<dbReference type="Gene3D" id="3.40.50.300">
    <property type="entry name" value="P-loop containing nucleotide triphosphate hydrolases"/>
    <property type="match status" value="1"/>
</dbReference>
<proteinExistence type="predicted"/>
<reference evidence="2" key="2">
    <citation type="journal article" date="2021" name="Genome Biol. Evol.">
        <title>Developing a high-quality reference genome for a parasitic bivalve with doubly uniparental inheritance (Bivalvia: Unionida).</title>
        <authorList>
            <person name="Smith C.H."/>
        </authorList>
    </citation>
    <scope>NUCLEOTIDE SEQUENCE</scope>
    <source>
        <strain evidence="2">CHS0354</strain>
        <tissue evidence="2">Mantle</tissue>
    </source>
</reference>
<organism evidence="2 3">
    <name type="scientific">Potamilus streckersoni</name>
    <dbReference type="NCBI Taxonomy" id="2493646"/>
    <lineage>
        <taxon>Eukaryota</taxon>
        <taxon>Metazoa</taxon>
        <taxon>Spiralia</taxon>
        <taxon>Lophotrochozoa</taxon>
        <taxon>Mollusca</taxon>
        <taxon>Bivalvia</taxon>
        <taxon>Autobranchia</taxon>
        <taxon>Heteroconchia</taxon>
        <taxon>Palaeoheterodonta</taxon>
        <taxon>Unionida</taxon>
        <taxon>Unionoidea</taxon>
        <taxon>Unionidae</taxon>
        <taxon>Ambleminae</taxon>
        <taxon>Lampsilini</taxon>
        <taxon>Potamilus</taxon>
    </lineage>
</organism>
<name>A0AAE0VJC4_9BIVA</name>
<dbReference type="EMBL" id="JAEAOA010001510">
    <property type="protein sequence ID" value="KAK3579989.1"/>
    <property type="molecule type" value="Genomic_DNA"/>
</dbReference>
<keyword evidence="3" id="KW-1185">Reference proteome</keyword>
<feature type="compositionally biased region" description="Basic and acidic residues" evidence="1">
    <location>
        <begin position="85"/>
        <end position="95"/>
    </location>
</feature>
<evidence type="ECO:0000256" key="1">
    <source>
        <dbReference type="SAM" id="MobiDB-lite"/>
    </source>
</evidence>
<feature type="region of interest" description="Disordered" evidence="1">
    <location>
        <begin position="78"/>
        <end position="102"/>
    </location>
</feature>
<protein>
    <submittedName>
        <fullName evidence="2">Uncharacterized protein</fullName>
    </submittedName>
</protein>
<dbReference type="Proteomes" id="UP001195483">
    <property type="component" value="Unassembled WGS sequence"/>
</dbReference>
<evidence type="ECO:0000313" key="2">
    <source>
        <dbReference type="EMBL" id="KAK3579989.1"/>
    </source>
</evidence>
<accession>A0AAE0VJC4</accession>
<dbReference type="InterPro" id="IPR027417">
    <property type="entry name" value="P-loop_NTPase"/>
</dbReference>
<evidence type="ECO:0000313" key="3">
    <source>
        <dbReference type="Proteomes" id="UP001195483"/>
    </source>
</evidence>
<gene>
    <name evidence="2" type="ORF">CHS0354_025310</name>
</gene>
<dbReference type="AlphaFoldDB" id="A0AAE0VJC4"/>
<reference evidence="2" key="3">
    <citation type="submission" date="2023-05" db="EMBL/GenBank/DDBJ databases">
        <authorList>
            <person name="Smith C.H."/>
        </authorList>
    </citation>
    <scope>NUCLEOTIDE SEQUENCE</scope>
    <source>
        <strain evidence="2">CHS0354</strain>
        <tissue evidence="2">Mantle</tissue>
    </source>
</reference>
<reference evidence="2" key="1">
    <citation type="journal article" date="2021" name="Genome Biol. Evol.">
        <title>A High-Quality Reference Genome for a Parasitic Bivalve with Doubly Uniparental Inheritance (Bivalvia: Unionida).</title>
        <authorList>
            <person name="Smith C.H."/>
        </authorList>
    </citation>
    <scope>NUCLEOTIDE SEQUENCE</scope>
    <source>
        <strain evidence="2">CHS0354</strain>
    </source>
</reference>